<name>A0A816P0P2_9BILA</name>
<evidence type="ECO:0000256" key="1">
    <source>
        <dbReference type="ARBA" id="ARBA00010088"/>
    </source>
</evidence>
<organism evidence="4 5">
    <name type="scientific">Rotaria magnacalcarata</name>
    <dbReference type="NCBI Taxonomy" id="392030"/>
    <lineage>
        <taxon>Eukaryota</taxon>
        <taxon>Metazoa</taxon>
        <taxon>Spiralia</taxon>
        <taxon>Gnathifera</taxon>
        <taxon>Rotifera</taxon>
        <taxon>Eurotatoria</taxon>
        <taxon>Bdelloidea</taxon>
        <taxon>Philodinida</taxon>
        <taxon>Philodinidae</taxon>
        <taxon>Rotaria</taxon>
    </lineage>
</organism>
<dbReference type="InterPro" id="IPR005945">
    <property type="entry name" value="Pro_imino_pep"/>
</dbReference>
<comment type="caution">
    <text evidence="4">The sequence shown here is derived from an EMBL/GenBank/DDBJ whole genome shotgun (WGS) entry which is preliminary data.</text>
</comment>
<evidence type="ECO:0000259" key="3">
    <source>
        <dbReference type="Pfam" id="PF00561"/>
    </source>
</evidence>
<dbReference type="AlphaFoldDB" id="A0A816P0P2"/>
<dbReference type="GO" id="GO:0006508">
    <property type="term" value="P:proteolysis"/>
    <property type="evidence" value="ECO:0007669"/>
    <property type="project" value="InterPro"/>
</dbReference>
<dbReference type="PRINTS" id="PR00793">
    <property type="entry name" value="PROAMNOPTASE"/>
</dbReference>
<proteinExistence type="inferred from homology"/>
<keyword evidence="2" id="KW-0378">Hydrolase</keyword>
<dbReference type="GO" id="GO:0016020">
    <property type="term" value="C:membrane"/>
    <property type="evidence" value="ECO:0007669"/>
    <property type="project" value="TreeGrafter"/>
</dbReference>
<gene>
    <name evidence="4" type="ORF">XDN619_LOCUS6981</name>
</gene>
<comment type="similarity">
    <text evidence="1">Belongs to the peptidase S33 family.</text>
</comment>
<dbReference type="InterPro" id="IPR050266">
    <property type="entry name" value="AB_hydrolase_sf"/>
</dbReference>
<dbReference type="EMBL" id="CAJNRG010002014">
    <property type="protein sequence ID" value="CAF2042553.1"/>
    <property type="molecule type" value="Genomic_DNA"/>
</dbReference>
<dbReference type="Gene3D" id="3.40.50.1820">
    <property type="entry name" value="alpha/beta hydrolase"/>
    <property type="match status" value="1"/>
</dbReference>
<dbReference type="Pfam" id="PF00561">
    <property type="entry name" value="Abhydrolase_1"/>
    <property type="match status" value="1"/>
</dbReference>
<evidence type="ECO:0000313" key="4">
    <source>
        <dbReference type="EMBL" id="CAF2042553.1"/>
    </source>
</evidence>
<dbReference type="PANTHER" id="PTHR43798">
    <property type="entry name" value="MONOACYLGLYCEROL LIPASE"/>
    <property type="match status" value="1"/>
</dbReference>
<accession>A0A816P0P2</accession>
<evidence type="ECO:0000313" key="5">
    <source>
        <dbReference type="Proteomes" id="UP000663887"/>
    </source>
</evidence>
<dbReference type="PIRSF" id="PIRSF005539">
    <property type="entry name" value="Pept_S33_TRI_F1"/>
    <property type="match status" value="1"/>
</dbReference>
<dbReference type="InterPro" id="IPR002410">
    <property type="entry name" value="Peptidase_S33"/>
</dbReference>
<sequence length="307" mass="35723">MMTNQDGTMILIETPIGKFNVWTKRFGDNPRIKVLLLHGGPAGTCEFFECFEKFFLEEGIEFYYYNQLGSYLSDQPTDTNLWTIERFVDEVEQVRKALELNHDNFYLLGHSWGGLLAIEYALLYQHNLKGLIVSNMMSSCEDYDKYAQNVLAKQMDPDVLASIREIELKNDYNNPKYMELLMPNFYMKHLCRLDPWPDVLNRAVQHFNSEIYRLMQGPSEFGVSGRIKDWTRKDDLSKIKVPTLMIGATFDTMDPEHVKWMATQVQNGSNLICPNGSHCCMWDDQQYYFSGLIKFLQRVDSGEKTSD</sequence>
<dbReference type="PANTHER" id="PTHR43798:SF33">
    <property type="entry name" value="HYDROLASE, PUTATIVE (AFU_ORTHOLOGUE AFUA_2G14860)-RELATED"/>
    <property type="match status" value="1"/>
</dbReference>
<protein>
    <recommendedName>
        <fullName evidence="3">AB hydrolase-1 domain-containing protein</fullName>
    </recommendedName>
</protein>
<reference evidence="4" key="1">
    <citation type="submission" date="2021-02" db="EMBL/GenBank/DDBJ databases">
        <authorList>
            <person name="Nowell W R."/>
        </authorList>
    </citation>
    <scope>NUCLEOTIDE SEQUENCE</scope>
</reference>
<dbReference type="InterPro" id="IPR000073">
    <property type="entry name" value="AB_hydrolase_1"/>
</dbReference>
<dbReference type="SUPFAM" id="SSF53474">
    <property type="entry name" value="alpha/beta-Hydrolases"/>
    <property type="match status" value="1"/>
</dbReference>
<feature type="domain" description="AB hydrolase-1" evidence="3">
    <location>
        <begin position="34"/>
        <end position="283"/>
    </location>
</feature>
<dbReference type="InterPro" id="IPR029058">
    <property type="entry name" value="AB_hydrolase_fold"/>
</dbReference>
<dbReference type="NCBIfam" id="TIGR01250">
    <property type="entry name" value="pro_imino_pep_2"/>
    <property type="match status" value="1"/>
</dbReference>
<dbReference type="GO" id="GO:0008233">
    <property type="term" value="F:peptidase activity"/>
    <property type="evidence" value="ECO:0007669"/>
    <property type="project" value="InterPro"/>
</dbReference>
<dbReference type="Proteomes" id="UP000663887">
    <property type="component" value="Unassembled WGS sequence"/>
</dbReference>
<evidence type="ECO:0000256" key="2">
    <source>
        <dbReference type="ARBA" id="ARBA00022801"/>
    </source>
</evidence>